<dbReference type="Gene3D" id="3.40.50.880">
    <property type="match status" value="1"/>
</dbReference>
<name>A0ABY5PF92_9ACTN</name>
<dbReference type="SUPFAM" id="SSF52317">
    <property type="entry name" value="Class I glutamine amidotransferase-like"/>
    <property type="match status" value="1"/>
</dbReference>
<dbReference type="EMBL" id="CP088295">
    <property type="protein sequence ID" value="UUY03125.1"/>
    <property type="molecule type" value="Genomic_DNA"/>
</dbReference>
<accession>A0ABY5PF92</accession>
<dbReference type="Pfam" id="PF07722">
    <property type="entry name" value="Peptidase_C26"/>
    <property type="match status" value="1"/>
</dbReference>
<dbReference type="InterPro" id="IPR011697">
    <property type="entry name" value="Peptidase_C26"/>
</dbReference>
<organism evidence="1 2">
    <name type="scientific">Svornostia abyssi</name>
    <dbReference type="NCBI Taxonomy" id="2898438"/>
    <lineage>
        <taxon>Bacteria</taxon>
        <taxon>Bacillati</taxon>
        <taxon>Actinomycetota</taxon>
        <taxon>Thermoleophilia</taxon>
        <taxon>Solirubrobacterales</taxon>
        <taxon>Baekduiaceae</taxon>
        <taxon>Svornostia</taxon>
    </lineage>
</organism>
<sequence>MPRPPVIGIPTPQVRARWGPWDDEALVLPAGYVRAVHAAGGISLALAPGQPAGAAELLDLVDGLLLVGGTDVDPDAYDAAPHPETDAPDRDRDGFEFDLARAALARDLPLLAVCRGMQVLNVACGGTLVQHLPEQVGHEDHRRTRGSFADADHDVRLAPGSLAARVAGEETHAIKSQHHQAIDTVGDGLVVTGWAVGDDLPEAVERPANRFTLGVQWHPEEDPDSPVIAALVAAARDSRGA</sequence>
<keyword evidence="2" id="KW-1185">Reference proteome</keyword>
<dbReference type="RefSeq" id="WP_353863636.1">
    <property type="nucleotide sequence ID" value="NZ_CP088295.1"/>
</dbReference>
<dbReference type="PANTHER" id="PTHR43235">
    <property type="entry name" value="GLUTAMINE AMIDOTRANSFERASE PB2B2.05-RELATED"/>
    <property type="match status" value="1"/>
</dbReference>
<dbReference type="PANTHER" id="PTHR43235:SF1">
    <property type="entry name" value="GLUTAMINE AMIDOTRANSFERASE PB2B2.05-RELATED"/>
    <property type="match status" value="1"/>
</dbReference>
<dbReference type="InterPro" id="IPR044668">
    <property type="entry name" value="PuuD-like"/>
</dbReference>
<dbReference type="Proteomes" id="UP001058860">
    <property type="component" value="Chromosome"/>
</dbReference>
<dbReference type="CDD" id="cd01745">
    <property type="entry name" value="GATase1_2"/>
    <property type="match status" value="1"/>
</dbReference>
<proteinExistence type="predicted"/>
<dbReference type="PROSITE" id="PS51273">
    <property type="entry name" value="GATASE_TYPE_1"/>
    <property type="match status" value="1"/>
</dbReference>
<protein>
    <submittedName>
        <fullName evidence="1">Gamma-glutamyl-gamma-aminobutyrate hydrolase family protein</fullName>
    </submittedName>
</protein>
<dbReference type="InterPro" id="IPR029062">
    <property type="entry name" value="Class_I_gatase-like"/>
</dbReference>
<gene>
    <name evidence="1" type="ORF">LRS13_20985</name>
</gene>
<keyword evidence="1" id="KW-0378">Hydrolase</keyword>
<evidence type="ECO:0000313" key="1">
    <source>
        <dbReference type="EMBL" id="UUY03125.1"/>
    </source>
</evidence>
<evidence type="ECO:0000313" key="2">
    <source>
        <dbReference type="Proteomes" id="UP001058860"/>
    </source>
</evidence>
<dbReference type="GO" id="GO:0016787">
    <property type="term" value="F:hydrolase activity"/>
    <property type="evidence" value="ECO:0007669"/>
    <property type="project" value="UniProtKB-KW"/>
</dbReference>
<reference evidence="2" key="1">
    <citation type="submission" date="2021-11" db="EMBL/GenBank/DDBJ databases">
        <title>Cultivation dependent microbiological survey of springs from the worlds oldest radium mine currently devoted to the extraction of radon-saturated water.</title>
        <authorList>
            <person name="Kapinusova G."/>
            <person name="Smrhova T."/>
            <person name="Strejcek M."/>
            <person name="Suman J."/>
            <person name="Jani K."/>
            <person name="Pajer P."/>
            <person name="Uhlik O."/>
        </authorList>
    </citation>
    <scope>NUCLEOTIDE SEQUENCE [LARGE SCALE GENOMIC DNA]</scope>
    <source>
        <strain evidence="2">J379</strain>
    </source>
</reference>